<evidence type="ECO:0000256" key="1">
    <source>
        <dbReference type="ARBA" id="ARBA00001933"/>
    </source>
</evidence>
<dbReference type="InterPro" id="IPR005786">
    <property type="entry name" value="B_amino_transII"/>
</dbReference>
<dbReference type="AlphaFoldDB" id="A0A7J7II86"/>
<keyword evidence="7 10" id="KW-0100">Branched-chain amino acid biosynthesis</keyword>
<dbReference type="InterPro" id="IPR043132">
    <property type="entry name" value="BCAT-like_C"/>
</dbReference>
<evidence type="ECO:0000256" key="4">
    <source>
        <dbReference type="ARBA" id="ARBA00022605"/>
    </source>
</evidence>
<dbReference type="InterPro" id="IPR036038">
    <property type="entry name" value="Aminotransferase-like"/>
</dbReference>
<sequence length="479" mass="52905">MRACLSKSFRGMGVCSDLFFCQWRQVRSSTSTVTLSQTMRRALALAERVEKGPYGPQPSPLSVERSRAVDAQGHSLRARAALGRHSFYQRSSETEELQTSGSQEFGVTFTDHMLLVRYREGRWETPAIVVRRPLELDPGSSSLQYGLQIFEGMKAYRPDPAGPETEDVVRLFRPRENLQRMYRSAARLALPLFDTETMLHLIEEYVRTEADWVPVRDLPDDLRPVSLYLRPCLISTDARLGVRRAKEALFYVIASPSLGGYYSGADPAGVALLATDEFVRAWPGGVGDAKCGGNYALGLVAQELAHAEGCHQVLWLDPERNVTEAGVMNFFVVTSAGEVLTAPLGEGLILPGIIRSAVIELIRGGSVPAQANGQPWQVVERSLHIEDLIRGIEDGRIVEAFGTGTAAMVCAVAAIKYRGRTYRLPEAADNHQRLSIRLGKAFERLLFDPGRETSAHPWIHTVQIKPTPQVASASRTQFG</sequence>
<dbReference type="GO" id="GO:0008652">
    <property type="term" value="P:amino acid biosynthetic process"/>
    <property type="evidence" value="ECO:0007669"/>
    <property type="project" value="UniProtKB-KW"/>
</dbReference>
<name>A0A7J7II86_9RHOD</name>
<dbReference type="Proteomes" id="UP000530660">
    <property type="component" value="Unassembled WGS sequence"/>
</dbReference>
<dbReference type="PANTHER" id="PTHR11825:SF44">
    <property type="entry name" value="BRANCHED-CHAIN-AMINO-ACID AMINOTRANSFERASE"/>
    <property type="match status" value="1"/>
</dbReference>
<evidence type="ECO:0000256" key="3">
    <source>
        <dbReference type="ARBA" id="ARBA00022576"/>
    </source>
</evidence>
<dbReference type="OrthoDB" id="1732691at2759"/>
<dbReference type="GO" id="GO:0009082">
    <property type="term" value="P:branched-chain amino acid biosynthetic process"/>
    <property type="evidence" value="ECO:0007669"/>
    <property type="project" value="UniProtKB-KW"/>
</dbReference>
<evidence type="ECO:0000256" key="9">
    <source>
        <dbReference type="RuleBase" id="RU004516"/>
    </source>
</evidence>
<evidence type="ECO:0000256" key="10">
    <source>
        <dbReference type="RuleBase" id="RU004517"/>
    </source>
</evidence>
<dbReference type="Gene3D" id="3.20.10.10">
    <property type="entry name" value="D-amino Acid Aminotransferase, subunit A, domain 2"/>
    <property type="match status" value="1"/>
</dbReference>
<keyword evidence="12" id="KW-1185">Reference proteome</keyword>
<dbReference type="InterPro" id="IPR018300">
    <property type="entry name" value="Aminotrans_IV_CS"/>
</dbReference>
<comment type="similarity">
    <text evidence="2 8">Belongs to the class-IV pyridoxal-phosphate-dependent aminotransferase family.</text>
</comment>
<accession>A0A7J7II86</accession>
<comment type="cofactor">
    <cofactor evidence="1 9">
        <name>pyridoxal 5'-phosphate</name>
        <dbReference type="ChEBI" id="CHEBI:597326"/>
    </cofactor>
</comment>
<evidence type="ECO:0000256" key="2">
    <source>
        <dbReference type="ARBA" id="ARBA00009320"/>
    </source>
</evidence>
<evidence type="ECO:0000256" key="8">
    <source>
        <dbReference type="RuleBase" id="RU004106"/>
    </source>
</evidence>
<evidence type="ECO:0000256" key="6">
    <source>
        <dbReference type="ARBA" id="ARBA00022898"/>
    </source>
</evidence>
<dbReference type="InterPro" id="IPR043131">
    <property type="entry name" value="BCAT-like_N"/>
</dbReference>
<keyword evidence="3 10" id="KW-0032">Aminotransferase</keyword>
<dbReference type="Gene3D" id="3.30.470.10">
    <property type="match status" value="1"/>
</dbReference>
<dbReference type="Pfam" id="PF01063">
    <property type="entry name" value="Aminotran_4"/>
    <property type="match status" value="1"/>
</dbReference>
<comment type="caution">
    <text evidence="11">The sequence shown here is derived from an EMBL/GenBank/DDBJ whole genome shotgun (WGS) entry which is preliminary data.</text>
</comment>
<reference evidence="11 12" key="1">
    <citation type="journal article" date="2020" name="J. Phycol.">
        <title>Comparative genome analysis reveals Cyanidiococcus gen. nov., a new extremophilic red algal genus sister to Cyanidioschyzon (Cyanidioschyzonaceae, Rhodophyta).</title>
        <authorList>
            <person name="Liu S.-L."/>
            <person name="Chiang Y.-R."/>
            <person name="Yoon H.S."/>
            <person name="Fu H.-Y."/>
        </authorList>
    </citation>
    <scope>NUCLEOTIDE SEQUENCE [LARGE SCALE GENOMIC DNA]</scope>
    <source>
        <strain evidence="11 12">THAL066</strain>
    </source>
</reference>
<dbReference type="InterPro" id="IPR001544">
    <property type="entry name" value="Aminotrans_IV"/>
</dbReference>
<comment type="catalytic activity">
    <reaction evidence="10">
        <text>L-isoleucine + 2-oxoglutarate = (S)-3-methyl-2-oxopentanoate + L-glutamate</text>
        <dbReference type="Rhea" id="RHEA:24801"/>
        <dbReference type="ChEBI" id="CHEBI:16810"/>
        <dbReference type="ChEBI" id="CHEBI:29985"/>
        <dbReference type="ChEBI" id="CHEBI:35146"/>
        <dbReference type="ChEBI" id="CHEBI:58045"/>
        <dbReference type="EC" id="2.6.1.42"/>
    </reaction>
</comment>
<proteinExistence type="inferred from homology"/>
<comment type="catalytic activity">
    <reaction evidence="10">
        <text>L-leucine + 2-oxoglutarate = 4-methyl-2-oxopentanoate + L-glutamate</text>
        <dbReference type="Rhea" id="RHEA:18321"/>
        <dbReference type="ChEBI" id="CHEBI:16810"/>
        <dbReference type="ChEBI" id="CHEBI:17865"/>
        <dbReference type="ChEBI" id="CHEBI:29985"/>
        <dbReference type="ChEBI" id="CHEBI:57427"/>
        <dbReference type="EC" id="2.6.1.42"/>
    </reaction>
</comment>
<keyword evidence="5 10" id="KW-0808">Transferase</keyword>
<evidence type="ECO:0000313" key="11">
    <source>
        <dbReference type="EMBL" id="KAF6002728.1"/>
    </source>
</evidence>
<dbReference type="PROSITE" id="PS00770">
    <property type="entry name" value="AA_TRANSFER_CLASS_4"/>
    <property type="match status" value="1"/>
</dbReference>
<dbReference type="SUPFAM" id="SSF56752">
    <property type="entry name" value="D-aminoacid aminotransferase-like PLP-dependent enzymes"/>
    <property type="match status" value="1"/>
</dbReference>
<evidence type="ECO:0000313" key="12">
    <source>
        <dbReference type="Proteomes" id="UP000530660"/>
    </source>
</evidence>
<comment type="catalytic activity">
    <reaction evidence="10">
        <text>L-valine + 2-oxoglutarate = 3-methyl-2-oxobutanoate + L-glutamate</text>
        <dbReference type="Rhea" id="RHEA:24813"/>
        <dbReference type="ChEBI" id="CHEBI:11851"/>
        <dbReference type="ChEBI" id="CHEBI:16810"/>
        <dbReference type="ChEBI" id="CHEBI:29985"/>
        <dbReference type="ChEBI" id="CHEBI:57762"/>
        <dbReference type="EC" id="2.6.1.42"/>
    </reaction>
</comment>
<dbReference type="PANTHER" id="PTHR11825">
    <property type="entry name" value="SUBGROUP IIII AMINOTRANSFERASE"/>
    <property type="match status" value="1"/>
</dbReference>
<dbReference type="GO" id="GO:0004084">
    <property type="term" value="F:branched-chain-amino-acid transaminase activity"/>
    <property type="evidence" value="ECO:0007669"/>
    <property type="project" value="UniProtKB-EC"/>
</dbReference>
<keyword evidence="4 10" id="KW-0028">Amino-acid biosynthesis</keyword>
<evidence type="ECO:0000256" key="7">
    <source>
        <dbReference type="ARBA" id="ARBA00023304"/>
    </source>
</evidence>
<organism evidence="11 12">
    <name type="scientific">Cyanidiococcus yangmingshanensis</name>
    <dbReference type="NCBI Taxonomy" id="2690220"/>
    <lineage>
        <taxon>Eukaryota</taxon>
        <taxon>Rhodophyta</taxon>
        <taxon>Bangiophyceae</taxon>
        <taxon>Cyanidiales</taxon>
        <taxon>Cyanidiaceae</taxon>
        <taxon>Cyanidiococcus</taxon>
    </lineage>
</organism>
<gene>
    <name evidence="11" type="primary">BCAT1</name>
    <name evidence="11" type="ORF">F1559_002420</name>
</gene>
<dbReference type="EC" id="2.6.1.42" evidence="10"/>
<evidence type="ECO:0000256" key="5">
    <source>
        <dbReference type="ARBA" id="ARBA00022679"/>
    </source>
</evidence>
<protein>
    <recommendedName>
        <fullName evidence="10">Branched-chain-amino-acid aminotransferase</fullName>
        <ecNumber evidence="10">2.6.1.42</ecNumber>
    </recommendedName>
</protein>
<keyword evidence="6 9" id="KW-0663">Pyridoxal phosphate</keyword>
<dbReference type="EMBL" id="VWRR01000009">
    <property type="protein sequence ID" value="KAF6002728.1"/>
    <property type="molecule type" value="Genomic_DNA"/>
</dbReference>